<feature type="transmembrane region" description="Helical" evidence="2">
    <location>
        <begin position="6"/>
        <end position="24"/>
    </location>
</feature>
<feature type="compositionally biased region" description="Basic and acidic residues" evidence="1">
    <location>
        <begin position="67"/>
        <end position="119"/>
    </location>
</feature>
<organism evidence="3 4">
    <name type="scientific">Caenorhabditis briggsae</name>
    <dbReference type="NCBI Taxonomy" id="6238"/>
    <lineage>
        <taxon>Eukaryota</taxon>
        <taxon>Metazoa</taxon>
        <taxon>Ecdysozoa</taxon>
        <taxon>Nematoda</taxon>
        <taxon>Chromadorea</taxon>
        <taxon>Rhabditida</taxon>
        <taxon>Rhabditina</taxon>
        <taxon>Rhabditomorpha</taxon>
        <taxon>Rhabditoidea</taxon>
        <taxon>Rhabditidae</taxon>
        <taxon>Peloderinae</taxon>
        <taxon>Caenorhabditis</taxon>
    </lineage>
</organism>
<feature type="compositionally biased region" description="Basic and acidic residues" evidence="1">
    <location>
        <begin position="187"/>
        <end position="207"/>
    </location>
</feature>
<keyword evidence="2" id="KW-1133">Transmembrane helix</keyword>
<evidence type="ECO:0000313" key="4">
    <source>
        <dbReference type="Proteomes" id="UP000829354"/>
    </source>
</evidence>
<feature type="compositionally biased region" description="Basic residues" evidence="1">
    <location>
        <begin position="139"/>
        <end position="149"/>
    </location>
</feature>
<dbReference type="AlphaFoldDB" id="A0AAE9JBD5"/>
<feature type="transmembrane region" description="Helical" evidence="2">
    <location>
        <begin position="344"/>
        <end position="361"/>
    </location>
</feature>
<evidence type="ECO:0000256" key="1">
    <source>
        <dbReference type="SAM" id="MobiDB-lite"/>
    </source>
</evidence>
<dbReference type="Proteomes" id="UP000829354">
    <property type="component" value="Chromosome III"/>
</dbReference>
<keyword evidence="2" id="KW-0812">Transmembrane</keyword>
<accession>A0AAE9JBD5</accession>
<keyword evidence="4" id="KW-1185">Reference proteome</keyword>
<evidence type="ECO:0000256" key="2">
    <source>
        <dbReference type="SAM" id="Phobius"/>
    </source>
</evidence>
<feature type="compositionally biased region" description="Basic and acidic residues" evidence="1">
    <location>
        <begin position="26"/>
        <end position="41"/>
    </location>
</feature>
<proteinExistence type="predicted"/>
<evidence type="ECO:0000313" key="3">
    <source>
        <dbReference type="EMBL" id="UMM22615.1"/>
    </source>
</evidence>
<gene>
    <name evidence="3" type="ORF">L5515_003744</name>
</gene>
<keyword evidence="2" id="KW-0472">Membrane</keyword>
<dbReference type="EMBL" id="CP092622">
    <property type="protein sequence ID" value="UMM22615.1"/>
    <property type="molecule type" value="Genomic_DNA"/>
</dbReference>
<feature type="transmembrane region" description="Helical" evidence="2">
    <location>
        <begin position="486"/>
        <end position="508"/>
    </location>
</feature>
<reference evidence="3 4" key="1">
    <citation type="submission" date="2022-04" db="EMBL/GenBank/DDBJ databases">
        <title>Chromosome-level reference genomes for two strains of Caenorhabditis briggsae: an improved platform for comparative genomics.</title>
        <authorList>
            <person name="Stevens L."/>
            <person name="Andersen E."/>
        </authorList>
    </citation>
    <scope>NUCLEOTIDE SEQUENCE [LARGE SCALE GENOMIC DNA]</scope>
    <source>
        <strain evidence="3">VX34</strain>
        <tissue evidence="3">Whole-organism</tissue>
    </source>
</reference>
<name>A0AAE9JBD5_CAEBR</name>
<protein>
    <submittedName>
        <fullName evidence="3">Uncharacterized protein</fullName>
    </submittedName>
</protein>
<feature type="region of interest" description="Disordered" evidence="1">
    <location>
        <begin position="26"/>
        <end position="212"/>
    </location>
</feature>
<sequence length="517" mass="60373">MFLIVAEITFSILLAIPIIGLCSTRSPREYSKKEEPSEKSPPRNSSPLRSRRARPLEPEGMIPVTEGSEKNPDVGETIDGRSKKSQKRVERSQKMKGYVLDKDKSVRRLEDRSKYEGKTSARYKRTAGTDMNGSLKTAKSPHKGKKSKKSVREMKSDKSKSSKKEKKSVQEKLKLEKKKSSIRQKNKKIEVEEPDSKKEAQGESEVKKPKKFHKIRKPFNNLFKLKRKRARNDVQSLILRIPDLRRLLNYEKLVHQAELFRHNWCEEVEDKEDRLNILERNRLFDTSLLEGNIDEPGTIREKSQESIRSEERLLGEEKDEELLGLFPRDKLATFPTPVRMRFELYVLLICTFPVIWLILLFEMTLHTTGHNTRHLFSDDNYAFAWMYEILSAHRKLMDVKDSRHKCMGTMRDLKSGLSSSVMTILKVFVWDRSIGSNIVPICISILSLGILMDLGLQGLFSCRLNHRERYNSEKRYIYFYNVGNKYFISFFVFSIFLAIALMTEQFFWKPDRNGRLS</sequence>
<feature type="compositionally biased region" description="Basic and acidic residues" evidence="1">
    <location>
        <begin position="150"/>
        <end position="174"/>
    </location>
</feature>
<feature type="transmembrane region" description="Helical" evidence="2">
    <location>
        <begin position="438"/>
        <end position="465"/>
    </location>
</feature>
<feature type="compositionally biased region" description="Basic residues" evidence="1">
    <location>
        <begin position="175"/>
        <end position="186"/>
    </location>
</feature>